<dbReference type="AlphaFoldDB" id="A0AAD7S0V3"/>
<name>A0AAD7S0V3_9TELE</name>
<proteinExistence type="predicted"/>
<keyword evidence="3" id="KW-1185">Reference proteome</keyword>
<evidence type="ECO:0000313" key="3">
    <source>
        <dbReference type="Proteomes" id="UP001221898"/>
    </source>
</evidence>
<organism evidence="2 3">
    <name type="scientific">Aldrovandia affinis</name>
    <dbReference type="NCBI Taxonomy" id="143900"/>
    <lineage>
        <taxon>Eukaryota</taxon>
        <taxon>Metazoa</taxon>
        <taxon>Chordata</taxon>
        <taxon>Craniata</taxon>
        <taxon>Vertebrata</taxon>
        <taxon>Euteleostomi</taxon>
        <taxon>Actinopterygii</taxon>
        <taxon>Neopterygii</taxon>
        <taxon>Teleostei</taxon>
        <taxon>Notacanthiformes</taxon>
        <taxon>Halosauridae</taxon>
        <taxon>Aldrovandia</taxon>
    </lineage>
</organism>
<protein>
    <submittedName>
        <fullName evidence="2">Uncharacterized protein</fullName>
    </submittedName>
</protein>
<feature type="region of interest" description="Disordered" evidence="1">
    <location>
        <begin position="1"/>
        <end position="27"/>
    </location>
</feature>
<evidence type="ECO:0000313" key="2">
    <source>
        <dbReference type="EMBL" id="KAJ8392571.1"/>
    </source>
</evidence>
<sequence>MDTRRAERTIHNEQNKTLHSSGRGKHAQLAAEQFPLPPVPLCVSHPRKARSRDCAKASHSAVKVSRLRTMATVASFVCRAWRVRHSAVMSQCSTVGELHSGDGGSACSVDTAVRSDPMCAPFDSAGK</sequence>
<reference evidence="2" key="1">
    <citation type="journal article" date="2023" name="Science">
        <title>Genome structures resolve the early diversification of teleost fishes.</title>
        <authorList>
            <person name="Parey E."/>
            <person name="Louis A."/>
            <person name="Montfort J."/>
            <person name="Bouchez O."/>
            <person name="Roques C."/>
            <person name="Iampietro C."/>
            <person name="Lluch J."/>
            <person name="Castinel A."/>
            <person name="Donnadieu C."/>
            <person name="Desvignes T."/>
            <person name="Floi Bucao C."/>
            <person name="Jouanno E."/>
            <person name="Wen M."/>
            <person name="Mejri S."/>
            <person name="Dirks R."/>
            <person name="Jansen H."/>
            <person name="Henkel C."/>
            <person name="Chen W.J."/>
            <person name="Zahm M."/>
            <person name="Cabau C."/>
            <person name="Klopp C."/>
            <person name="Thompson A.W."/>
            <person name="Robinson-Rechavi M."/>
            <person name="Braasch I."/>
            <person name="Lecointre G."/>
            <person name="Bobe J."/>
            <person name="Postlethwait J.H."/>
            <person name="Berthelot C."/>
            <person name="Roest Crollius H."/>
            <person name="Guiguen Y."/>
        </authorList>
    </citation>
    <scope>NUCLEOTIDE SEQUENCE</scope>
    <source>
        <strain evidence="2">NC1722</strain>
    </source>
</reference>
<dbReference type="Proteomes" id="UP001221898">
    <property type="component" value="Unassembled WGS sequence"/>
</dbReference>
<accession>A0AAD7S0V3</accession>
<dbReference type="EMBL" id="JAINUG010000145">
    <property type="protein sequence ID" value="KAJ8392571.1"/>
    <property type="molecule type" value="Genomic_DNA"/>
</dbReference>
<comment type="caution">
    <text evidence="2">The sequence shown here is derived from an EMBL/GenBank/DDBJ whole genome shotgun (WGS) entry which is preliminary data.</text>
</comment>
<gene>
    <name evidence="2" type="ORF">AAFF_G00074490</name>
</gene>
<evidence type="ECO:0000256" key="1">
    <source>
        <dbReference type="SAM" id="MobiDB-lite"/>
    </source>
</evidence>
<feature type="compositionally biased region" description="Basic and acidic residues" evidence="1">
    <location>
        <begin position="1"/>
        <end position="16"/>
    </location>
</feature>